<dbReference type="RefSeq" id="WP_239041332.1">
    <property type="nucleotide sequence ID" value="NZ_BAAAEY010000009.1"/>
</dbReference>
<evidence type="ECO:0000313" key="2">
    <source>
        <dbReference type="Proteomes" id="UP001159257"/>
    </source>
</evidence>
<gene>
    <name evidence="1" type="ORF">SAMN04487964_109105</name>
</gene>
<sequence length="206" mass="23310">MLTSLFDSRHERLLKAIENNDLDKVVKHMSKLEPELLLTPGKDGRHPLEAALTAEESRILELLLHKAPRPLPSARCGTPLVCLALQHPDSLPRLTMLLQAGENPDLEHQGQPLLHLCVEYCDPGRLMLHLSRLLQQGADINRRNAEGMTLLQRLLPKGDQPLLQFLLQSGAECEAHWLEEMENRELATQLNRVLDDLRIRQLMMGG</sequence>
<dbReference type="EMBL" id="FXWV01000009">
    <property type="protein sequence ID" value="SMR75439.1"/>
    <property type="molecule type" value="Genomic_DNA"/>
</dbReference>
<dbReference type="SUPFAM" id="SSF48403">
    <property type="entry name" value="Ankyrin repeat"/>
    <property type="match status" value="1"/>
</dbReference>
<protein>
    <recommendedName>
        <fullName evidence="3">Ankyrin repeat protein</fullName>
    </recommendedName>
</protein>
<dbReference type="Gene3D" id="1.25.40.20">
    <property type="entry name" value="Ankyrin repeat-containing domain"/>
    <property type="match status" value="1"/>
</dbReference>
<comment type="caution">
    <text evidence="1">The sequence shown here is derived from an EMBL/GenBank/DDBJ whole genome shotgun (WGS) entry which is preliminary data.</text>
</comment>
<dbReference type="Proteomes" id="UP001159257">
    <property type="component" value="Unassembled WGS sequence"/>
</dbReference>
<keyword evidence="2" id="KW-1185">Reference proteome</keyword>
<proteinExistence type="predicted"/>
<organism evidence="1 2">
    <name type="scientific">Marinobacterium sediminicola</name>
    <dbReference type="NCBI Taxonomy" id="518898"/>
    <lineage>
        <taxon>Bacteria</taxon>
        <taxon>Pseudomonadati</taxon>
        <taxon>Pseudomonadota</taxon>
        <taxon>Gammaproteobacteria</taxon>
        <taxon>Oceanospirillales</taxon>
        <taxon>Oceanospirillaceae</taxon>
        <taxon>Marinobacterium</taxon>
    </lineage>
</organism>
<name>A0ABY1S182_9GAMM</name>
<accession>A0ABY1S182</accession>
<dbReference type="InterPro" id="IPR036770">
    <property type="entry name" value="Ankyrin_rpt-contain_sf"/>
</dbReference>
<evidence type="ECO:0000313" key="1">
    <source>
        <dbReference type="EMBL" id="SMR75439.1"/>
    </source>
</evidence>
<evidence type="ECO:0008006" key="3">
    <source>
        <dbReference type="Google" id="ProtNLM"/>
    </source>
</evidence>
<reference evidence="1 2" key="1">
    <citation type="submission" date="2017-05" db="EMBL/GenBank/DDBJ databases">
        <authorList>
            <person name="Varghese N."/>
            <person name="Submissions S."/>
        </authorList>
    </citation>
    <scope>NUCLEOTIDE SEQUENCE [LARGE SCALE GENOMIC DNA]</scope>
    <source>
        <strain evidence="1 2">CGMCC 1.7287</strain>
    </source>
</reference>